<dbReference type="InterPro" id="IPR029058">
    <property type="entry name" value="AB_hydrolase_fold"/>
</dbReference>
<feature type="active site" evidence="2">
    <location>
        <position position="300"/>
    </location>
</feature>
<feature type="domain" description="AB hydrolase-1" evidence="3">
    <location>
        <begin position="65"/>
        <end position="154"/>
    </location>
</feature>
<dbReference type="Pfam" id="PF00561">
    <property type="entry name" value="Abhydrolase_1"/>
    <property type="match status" value="1"/>
</dbReference>
<sequence length="357" mass="39312">MGSEDDLEIFPLGDFQLHSGEILPDAFLAYKTFGDAQNPAILNPTWYTGSVHDTSKIISLSNLSLNPSKYFIIVPALIGNGESISPSNSPALLRTNFPAVTFADNVSAQYRLLTEKLSIHHLKAIVGWSMGGGQAYQWAVQYPAFMDLIVPICSSARTAIHNNIFLEGVKSALVAARGGTSLGIGKGQKYPSNNAERPWTAEQRETGLKAFARVYAGWGFSQTWYREESYVRYFGASDAEGFIRDFWEKWAMQNDPDDLLVMLQTWQLGDISASAGFGGDLVRALQSIRARVLVAPGETDLYFPPEDSRFEVESMGPGRASLAVIRSTWGHWAGGPGDSKEDWRFLDEEIGKVLAEI</sequence>
<evidence type="ECO:0000313" key="4">
    <source>
        <dbReference type="EMBL" id="KAF9891710.1"/>
    </source>
</evidence>
<comment type="caution">
    <text evidence="4">The sequence shown here is derived from an EMBL/GenBank/DDBJ whole genome shotgun (WGS) entry which is preliminary data.</text>
</comment>
<keyword evidence="5" id="KW-1185">Reference proteome</keyword>
<dbReference type="InterPro" id="IPR008220">
    <property type="entry name" value="HAT_MetX-like"/>
</dbReference>
<dbReference type="Proteomes" id="UP001194746">
    <property type="component" value="Unassembled WGS sequence"/>
</dbReference>
<feature type="active site" description="Nucleophile" evidence="2">
    <location>
        <position position="129"/>
    </location>
</feature>
<accession>A0AAD4CS50</accession>
<dbReference type="EMBL" id="VCAU01000017">
    <property type="protein sequence ID" value="KAF9891710.1"/>
    <property type="molecule type" value="Genomic_DNA"/>
</dbReference>
<feature type="active site" evidence="2">
    <location>
        <position position="331"/>
    </location>
</feature>
<dbReference type="SUPFAM" id="SSF53474">
    <property type="entry name" value="alpha/beta-Hydrolases"/>
    <property type="match status" value="1"/>
</dbReference>
<evidence type="ECO:0000256" key="1">
    <source>
        <dbReference type="ARBA" id="ARBA00006886"/>
    </source>
</evidence>
<comment type="similarity">
    <text evidence="1">Belongs to the AB hydrolase superfamily. MetX family.</text>
</comment>
<dbReference type="GO" id="GO:0016747">
    <property type="term" value="F:acyltransferase activity, transferring groups other than amino-acyl groups"/>
    <property type="evidence" value="ECO:0007669"/>
    <property type="project" value="InterPro"/>
</dbReference>
<protein>
    <recommendedName>
        <fullName evidence="3">AB hydrolase-1 domain-containing protein</fullName>
    </recommendedName>
</protein>
<dbReference type="PANTHER" id="PTHR32268">
    <property type="entry name" value="HOMOSERINE O-ACETYLTRANSFERASE"/>
    <property type="match status" value="1"/>
</dbReference>
<proteinExistence type="inferred from homology"/>
<evidence type="ECO:0000313" key="5">
    <source>
        <dbReference type="Proteomes" id="UP001194746"/>
    </source>
</evidence>
<name>A0AAD4CS50_ASPNN</name>
<dbReference type="AlphaFoldDB" id="A0AAD4CS50"/>
<organism evidence="4 5">
    <name type="scientific">Aspergillus nanangensis</name>
    <dbReference type="NCBI Taxonomy" id="2582783"/>
    <lineage>
        <taxon>Eukaryota</taxon>
        <taxon>Fungi</taxon>
        <taxon>Dikarya</taxon>
        <taxon>Ascomycota</taxon>
        <taxon>Pezizomycotina</taxon>
        <taxon>Eurotiomycetes</taxon>
        <taxon>Eurotiomycetidae</taxon>
        <taxon>Eurotiales</taxon>
        <taxon>Aspergillaceae</taxon>
        <taxon>Aspergillus</taxon>
        <taxon>Aspergillus subgen. Circumdati</taxon>
    </lineage>
</organism>
<gene>
    <name evidence="4" type="ORF">FE257_003722</name>
</gene>
<dbReference type="NCBIfam" id="NF005757">
    <property type="entry name" value="PRK07581.1"/>
    <property type="match status" value="1"/>
</dbReference>
<dbReference type="Gene3D" id="3.40.50.1820">
    <property type="entry name" value="alpha/beta hydrolase"/>
    <property type="match status" value="1"/>
</dbReference>
<reference evidence="4" key="1">
    <citation type="journal article" date="2019" name="Beilstein J. Org. Chem.">
        <title>Nanangenines: drimane sesquiterpenoids as the dominant metabolite cohort of a novel Australian fungus, Aspergillus nanangensis.</title>
        <authorList>
            <person name="Lacey H.J."/>
            <person name="Gilchrist C.L.M."/>
            <person name="Crombie A."/>
            <person name="Kalaitzis J.A."/>
            <person name="Vuong D."/>
            <person name="Rutledge P.J."/>
            <person name="Turner P."/>
            <person name="Pitt J.I."/>
            <person name="Lacey E."/>
            <person name="Chooi Y.H."/>
            <person name="Piggott A.M."/>
        </authorList>
    </citation>
    <scope>NUCLEOTIDE SEQUENCE</scope>
    <source>
        <strain evidence="4">MST-FP2251</strain>
    </source>
</reference>
<reference evidence="4" key="2">
    <citation type="submission" date="2020-02" db="EMBL/GenBank/DDBJ databases">
        <authorList>
            <person name="Gilchrist C.L.M."/>
            <person name="Chooi Y.-H."/>
        </authorList>
    </citation>
    <scope>NUCLEOTIDE SEQUENCE</scope>
    <source>
        <strain evidence="4">MST-FP2251</strain>
    </source>
</reference>
<dbReference type="PIRSF" id="PIRSF000443">
    <property type="entry name" value="Homoser_Ac_trans"/>
    <property type="match status" value="1"/>
</dbReference>
<evidence type="ECO:0000256" key="2">
    <source>
        <dbReference type="PIRSR" id="PIRSR000443-1"/>
    </source>
</evidence>
<dbReference type="PANTHER" id="PTHR32268:SF15">
    <property type="entry name" value="HOMOSERINE ACETYLTRANSFERASE FAMILY PROTEIN (AFU_ORTHOLOGUE AFUA_1G15350)"/>
    <property type="match status" value="1"/>
</dbReference>
<dbReference type="InterPro" id="IPR000073">
    <property type="entry name" value="AB_hydrolase_1"/>
</dbReference>
<evidence type="ECO:0000259" key="3">
    <source>
        <dbReference type="Pfam" id="PF00561"/>
    </source>
</evidence>